<accession>A0A1H8EQ29</accession>
<dbReference type="EMBL" id="FODD01000002">
    <property type="protein sequence ID" value="SEN20858.1"/>
    <property type="molecule type" value="Genomic_DNA"/>
</dbReference>
<reference evidence="1 2" key="1">
    <citation type="submission" date="2016-10" db="EMBL/GenBank/DDBJ databases">
        <authorList>
            <person name="de Groot N.N."/>
        </authorList>
    </citation>
    <scope>NUCLEOTIDE SEQUENCE [LARGE SCALE GENOMIC DNA]</scope>
    <source>
        <strain evidence="1 2">CGMCC 4.2026</strain>
    </source>
</reference>
<evidence type="ECO:0008006" key="3">
    <source>
        <dbReference type="Google" id="ProtNLM"/>
    </source>
</evidence>
<proteinExistence type="predicted"/>
<evidence type="ECO:0000313" key="2">
    <source>
        <dbReference type="Proteomes" id="UP000181951"/>
    </source>
</evidence>
<evidence type="ECO:0000313" key="1">
    <source>
        <dbReference type="EMBL" id="SEN20858.1"/>
    </source>
</evidence>
<dbReference type="AlphaFoldDB" id="A0A1H8EQ29"/>
<organism evidence="1 2">
    <name type="scientific">Actinacidiphila rubida</name>
    <dbReference type="NCBI Taxonomy" id="310780"/>
    <lineage>
        <taxon>Bacteria</taxon>
        <taxon>Bacillati</taxon>
        <taxon>Actinomycetota</taxon>
        <taxon>Actinomycetes</taxon>
        <taxon>Kitasatosporales</taxon>
        <taxon>Streptomycetaceae</taxon>
        <taxon>Actinacidiphila</taxon>
    </lineage>
</organism>
<keyword evidence="2" id="KW-1185">Reference proteome</keyword>
<dbReference type="Proteomes" id="UP000181951">
    <property type="component" value="Unassembled WGS sequence"/>
</dbReference>
<dbReference type="STRING" id="310780.SAMN05216267_1002289"/>
<protein>
    <recommendedName>
        <fullName evidence="3">Lipoprotein</fullName>
    </recommendedName>
</protein>
<sequence length="257" mass="27013">MGRRGAVGAACVAAAVVLSGCTSGGTGDPDGKYVRALSSAATPAATTTPPRYVGKLSFTYHGSRPEKETINQTVDIRNDDQQSVVPVLAFTPLDKRHQVLSQVKVRTVYGSDRGNLVVPYGYGMEILRFSGTGAHEVADVRVRVVAVEPARIRAGVHDVTVQPLDGRGRKVDKFSRFTALRLSNADDFAVAVRLAYLVYDQPPEGQTQQAVVVVPVGGLIHVPASGSTLVKVTGAAAAAVARYSGGPAVSIKPYNSQ</sequence>
<dbReference type="OrthoDB" id="4166289at2"/>
<gene>
    <name evidence="1" type="ORF">SAMN05216267_1002289</name>
</gene>
<dbReference type="RefSeq" id="WP_141725979.1">
    <property type="nucleotide sequence ID" value="NZ_FODD01000002.1"/>
</dbReference>
<dbReference type="PROSITE" id="PS51257">
    <property type="entry name" value="PROKAR_LIPOPROTEIN"/>
    <property type="match status" value="1"/>
</dbReference>
<name>A0A1H8EQ29_9ACTN</name>